<accession>A0A3D3R315</accession>
<sequence>MELSAWVIIVILSGVAIVIGGVLFFRLHAFLALLAGAICVGVLTPVQQIEETALRKNSFKIIEVGEDNRSLVVQVDKKGSLQTGMMLMIMGTEQPRFPLIPIAQTEVQRVTAQFNEDNKRISIAELSVRDDSASRPIRLDDFAITPTHYNAAIAEGKKSVGERVAAGFGSTCAKIGILIALAAIIGMSLLESGAAERIVRSAIQFVGEKLAPVAFMASGFLLAIPVFFDTVFYLLIPLGKAMRIRTGKNYLL</sequence>
<feature type="transmembrane region" description="Helical" evidence="8">
    <location>
        <begin position="6"/>
        <end position="25"/>
    </location>
</feature>
<evidence type="ECO:0000256" key="4">
    <source>
        <dbReference type="ARBA" id="ARBA00022692"/>
    </source>
</evidence>
<evidence type="ECO:0000256" key="2">
    <source>
        <dbReference type="ARBA" id="ARBA00022448"/>
    </source>
</evidence>
<feature type="non-terminal residue" evidence="9">
    <location>
        <position position="252"/>
    </location>
</feature>
<gene>
    <name evidence="9" type="ORF">DIT97_02485</name>
</gene>
<dbReference type="PANTHER" id="PTHR30354:SF22">
    <property type="entry name" value="HIGH-AFFINITY GLUCONATE TRANSPORTER"/>
    <property type="match status" value="1"/>
</dbReference>
<keyword evidence="2" id="KW-0813">Transport</keyword>
<dbReference type="GO" id="GO:0015128">
    <property type="term" value="F:gluconate transmembrane transporter activity"/>
    <property type="evidence" value="ECO:0007669"/>
    <property type="project" value="InterPro"/>
</dbReference>
<dbReference type="Pfam" id="PF02447">
    <property type="entry name" value="GntP_permease"/>
    <property type="match status" value="1"/>
</dbReference>
<evidence type="ECO:0000256" key="3">
    <source>
        <dbReference type="ARBA" id="ARBA00022475"/>
    </source>
</evidence>
<dbReference type="InterPro" id="IPR003474">
    <property type="entry name" value="Glcn_transporter"/>
</dbReference>
<keyword evidence="5 8" id="KW-1133">Transmembrane helix</keyword>
<comment type="caution">
    <text evidence="9">The sequence shown here is derived from an EMBL/GenBank/DDBJ whole genome shotgun (WGS) entry which is preliminary data.</text>
</comment>
<evidence type="ECO:0000256" key="7">
    <source>
        <dbReference type="ARBA" id="ARBA00049663"/>
    </source>
</evidence>
<name>A0A3D3R315_9PLAN</name>
<organism evidence="9 10">
    <name type="scientific">Gimesia maris</name>
    <dbReference type="NCBI Taxonomy" id="122"/>
    <lineage>
        <taxon>Bacteria</taxon>
        <taxon>Pseudomonadati</taxon>
        <taxon>Planctomycetota</taxon>
        <taxon>Planctomycetia</taxon>
        <taxon>Planctomycetales</taxon>
        <taxon>Planctomycetaceae</taxon>
        <taxon>Gimesia</taxon>
    </lineage>
</organism>
<keyword evidence="3" id="KW-1003">Cell membrane</keyword>
<evidence type="ECO:0000313" key="9">
    <source>
        <dbReference type="EMBL" id="HCO21980.1"/>
    </source>
</evidence>
<evidence type="ECO:0000313" key="10">
    <source>
        <dbReference type="Proteomes" id="UP000263642"/>
    </source>
</evidence>
<evidence type="ECO:0000256" key="6">
    <source>
        <dbReference type="ARBA" id="ARBA00023136"/>
    </source>
</evidence>
<feature type="transmembrane region" description="Helical" evidence="8">
    <location>
        <begin position="164"/>
        <end position="190"/>
    </location>
</feature>
<comment type="subcellular location">
    <subcellularLocation>
        <location evidence="1">Cell membrane</location>
        <topology evidence="1">Multi-pass membrane protein</topology>
    </subcellularLocation>
</comment>
<feature type="transmembrane region" description="Helical" evidence="8">
    <location>
        <begin position="210"/>
        <end position="236"/>
    </location>
</feature>
<keyword evidence="4 8" id="KW-0812">Transmembrane</keyword>
<evidence type="ECO:0000256" key="1">
    <source>
        <dbReference type="ARBA" id="ARBA00004651"/>
    </source>
</evidence>
<keyword evidence="6 8" id="KW-0472">Membrane</keyword>
<dbReference type="EMBL" id="DQAY01000019">
    <property type="protein sequence ID" value="HCO21980.1"/>
    <property type="molecule type" value="Genomic_DNA"/>
</dbReference>
<evidence type="ECO:0000256" key="8">
    <source>
        <dbReference type="SAM" id="Phobius"/>
    </source>
</evidence>
<reference evidence="9 10" key="1">
    <citation type="journal article" date="2018" name="Nat. Biotechnol.">
        <title>A standardized bacterial taxonomy based on genome phylogeny substantially revises the tree of life.</title>
        <authorList>
            <person name="Parks D.H."/>
            <person name="Chuvochina M."/>
            <person name="Waite D.W."/>
            <person name="Rinke C."/>
            <person name="Skarshewski A."/>
            <person name="Chaumeil P.A."/>
            <person name="Hugenholtz P."/>
        </authorList>
    </citation>
    <scope>NUCLEOTIDE SEQUENCE [LARGE SCALE GENOMIC DNA]</scope>
    <source>
        <strain evidence="9">UBA9375</strain>
    </source>
</reference>
<dbReference type="GO" id="GO:0005886">
    <property type="term" value="C:plasma membrane"/>
    <property type="evidence" value="ECO:0007669"/>
    <property type="project" value="UniProtKB-SubCell"/>
</dbReference>
<comment type="similarity">
    <text evidence="7">Belongs to the GntP permease family.</text>
</comment>
<protein>
    <submittedName>
        <fullName evidence="9">Gluconate transporter</fullName>
    </submittedName>
</protein>
<dbReference type="PANTHER" id="PTHR30354">
    <property type="entry name" value="GNT FAMILY GLUCONATE TRANSPORTER"/>
    <property type="match status" value="1"/>
</dbReference>
<dbReference type="Proteomes" id="UP000263642">
    <property type="component" value="Unassembled WGS sequence"/>
</dbReference>
<dbReference type="AlphaFoldDB" id="A0A3D3R315"/>
<evidence type="ECO:0000256" key="5">
    <source>
        <dbReference type="ARBA" id="ARBA00022989"/>
    </source>
</evidence>
<proteinExistence type="inferred from homology"/>